<gene>
    <name evidence="3" type="ORF">CBF29_07000</name>
</gene>
<evidence type="ECO:0000256" key="1">
    <source>
        <dbReference type="ARBA" id="ARBA00023002"/>
    </source>
</evidence>
<dbReference type="Proteomes" id="UP000287605">
    <property type="component" value="Unassembled WGS sequence"/>
</dbReference>
<dbReference type="Pfam" id="PF00248">
    <property type="entry name" value="Aldo_ket_red"/>
    <property type="match status" value="1"/>
</dbReference>
<dbReference type="RefSeq" id="WP_126808885.1">
    <property type="nucleotide sequence ID" value="NZ_NGKA01000009.1"/>
</dbReference>
<dbReference type="Gene3D" id="3.20.20.100">
    <property type="entry name" value="NADP-dependent oxidoreductase domain"/>
    <property type="match status" value="1"/>
</dbReference>
<comment type="caution">
    <text evidence="3">The sequence shown here is derived from an EMBL/GenBank/DDBJ whole genome shotgun (WGS) entry which is preliminary data.</text>
</comment>
<dbReference type="PANTHER" id="PTHR43364:SF4">
    <property type="entry name" value="NAD(P)-LINKED OXIDOREDUCTASE SUPERFAMILY PROTEIN"/>
    <property type="match status" value="1"/>
</dbReference>
<protein>
    <submittedName>
        <fullName evidence="3">Aldo/keto reductase</fullName>
    </submittedName>
</protein>
<dbReference type="CDD" id="cd19084">
    <property type="entry name" value="AKR_AKR11B1-like"/>
    <property type="match status" value="1"/>
</dbReference>
<reference evidence="3 4" key="1">
    <citation type="submission" date="2017-05" db="EMBL/GenBank/DDBJ databases">
        <title>Vagococcus spp. assemblies.</title>
        <authorList>
            <person name="Gulvik C.A."/>
        </authorList>
    </citation>
    <scope>NUCLEOTIDE SEQUENCE [LARGE SCALE GENOMIC DNA]</scope>
    <source>
        <strain evidence="3 4">CCUG 51432</strain>
    </source>
</reference>
<sequence>MIYKETKQIPEKLSAIGIGTWRFGGGWDNWDEKEFIKTIHYGLDEGINMIDTAPLYGNGVSEKIVGKALKGKRDKAFIATKVGRVWDNTGGGAAYNLTKESILWEVDRSLKRLGTDYVDLIHLHWPDHQTSLEETAEALDILKKSGKTRYLGLSNFSAQDAEKMMSLIDINSQQSLYNMLERNTLDYRNHTLEYQTEKEIFPIVRKYGQAFFPYLPLFQGLLAGRFFNGGRYYSDKDERAGNPKLNDDLRYMQYLEAAKKLDSIAGDIGKPLVQLSLNWLRQQPEVTSIIAGVSSVEQLEVNLGSLDWSLDDEMNRKIDEIIEPFRDL</sequence>
<dbReference type="InterPro" id="IPR036812">
    <property type="entry name" value="NAD(P)_OxRdtase_dom_sf"/>
</dbReference>
<dbReference type="InterPro" id="IPR018170">
    <property type="entry name" value="Aldo/ket_reductase_CS"/>
</dbReference>
<dbReference type="InterPro" id="IPR020471">
    <property type="entry name" value="AKR"/>
</dbReference>
<dbReference type="AlphaFoldDB" id="A0A430AUX4"/>
<keyword evidence="1" id="KW-0560">Oxidoreductase</keyword>
<dbReference type="PROSITE" id="PS00062">
    <property type="entry name" value="ALDOKETO_REDUCTASE_2"/>
    <property type="match status" value="1"/>
</dbReference>
<feature type="domain" description="NADP-dependent oxidoreductase" evidence="2">
    <location>
        <begin position="15"/>
        <end position="323"/>
    </location>
</feature>
<evidence type="ECO:0000313" key="4">
    <source>
        <dbReference type="Proteomes" id="UP000287605"/>
    </source>
</evidence>
<dbReference type="PRINTS" id="PR00069">
    <property type="entry name" value="ALDKETRDTASE"/>
</dbReference>
<accession>A0A430AUX4</accession>
<keyword evidence="4" id="KW-1185">Reference proteome</keyword>
<evidence type="ECO:0000259" key="2">
    <source>
        <dbReference type="Pfam" id="PF00248"/>
    </source>
</evidence>
<dbReference type="EMBL" id="NGKA01000009">
    <property type="protein sequence ID" value="RSU11860.1"/>
    <property type="molecule type" value="Genomic_DNA"/>
</dbReference>
<evidence type="ECO:0000313" key="3">
    <source>
        <dbReference type="EMBL" id="RSU11860.1"/>
    </source>
</evidence>
<proteinExistence type="predicted"/>
<dbReference type="InterPro" id="IPR023210">
    <property type="entry name" value="NADP_OxRdtase_dom"/>
</dbReference>
<organism evidence="3 4">
    <name type="scientific">Vagococcus elongatus</name>
    <dbReference type="NCBI Taxonomy" id="180344"/>
    <lineage>
        <taxon>Bacteria</taxon>
        <taxon>Bacillati</taxon>
        <taxon>Bacillota</taxon>
        <taxon>Bacilli</taxon>
        <taxon>Lactobacillales</taxon>
        <taxon>Enterococcaceae</taxon>
        <taxon>Vagococcus</taxon>
    </lineage>
</organism>
<dbReference type="InterPro" id="IPR050523">
    <property type="entry name" value="AKR_Detox_Biosynth"/>
</dbReference>
<dbReference type="GO" id="GO:0016491">
    <property type="term" value="F:oxidoreductase activity"/>
    <property type="evidence" value="ECO:0007669"/>
    <property type="project" value="UniProtKB-KW"/>
</dbReference>
<dbReference type="SUPFAM" id="SSF51430">
    <property type="entry name" value="NAD(P)-linked oxidoreductase"/>
    <property type="match status" value="1"/>
</dbReference>
<dbReference type="PANTHER" id="PTHR43364">
    <property type="entry name" value="NADH-SPECIFIC METHYLGLYOXAL REDUCTASE-RELATED"/>
    <property type="match status" value="1"/>
</dbReference>
<dbReference type="GO" id="GO:0005829">
    <property type="term" value="C:cytosol"/>
    <property type="evidence" value="ECO:0007669"/>
    <property type="project" value="TreeGrafter"/>
</dbReference>
<name>A0A430AUX4_9ENTE</name>
<dbReference type="OrthoDB" id="9773828at2"/>